<dbReference type="Proteomes" id="UP000014978">
    <property type="component" value="Unassembled WGS sequence"/>
</dbReference>
<accession>S7W9L6</accession>
<dbReference type="EMBL" id="ATCN01000199">
    <property type="protein sequence ID" value="EPR79561.1"/>
    <property type="molecule type" value="Genomic_DNA"/>
</dbReference>
<organism evidence="1 2">
    <name type="scientific">Spraguea lophii (strain 42_110)</name>
    <name type="common">Microsporidian parasite</name>
    <dbReference type="NCBI Taxonomy" id="1358809"/>
    <lineage>
        <taxon>Eukaryota</taxon>
        <taxon>Fungi</taxon>
        <taxon>Fungi incertae sedis</taxon>
        <taxon>Microsporidia</taxon>
        <taxon>Spragueidae</taxon>
        <taxon>Spraguea</taxon>
    </lineage>
</organism>
<evidence type="ECO:0000313" key="2">
    <source>
        <dbReference type="Proteomes" id="UP000014978"/>
    </source>
</evidence>
<reference evidence="2" key="1">
    <citation type="journal article" date="2013" name="PLoS Genet.">
        <title>The genome of Spraguea lophii and the basis of host-microsporidian interactions.</title>
        <authorList>
            <person name="Campbell S.E."/>
            <person name="Williams T.A."/>
            <person name="Yousuf A."/>
            <person name="Soanes D.M."/>
            <person name="Paszkiewicz K.H."/>
            <person name="Williams B.A.P."/>
        </authorList>
    </citation>
    <scope>NUCLEOTIDE SEQUENCE [LARGE SCALE GENOMIC DNA]</scope>
    <source>
        <strain evidence="2">42_110</strain>
    </source>
</reference>
<dbReference type="AlphaFoldDB" id="S7W9L6"/>
<gene>
    <name evidence="1" type="ORF">SLOPH_738</name>
</gene>
<dbReference type="OrthoDB" id="2196005at2759"/>
<dbReference type="VEuPathDB" id="MicrosporidiaDB:SLOPH_738"/>
<dbReference type="InParanoid" id="S7W9L6"/>
<name>S7W9L6_SPRLO</name>
<keyword evidence="2" id="KW-1185">Reference proteome</keyword>
<evidence type="ECO:0000313" key="1">
    <source>
        <dbReference type="EMBL" id="EPR79561.1"/>
    </source>
</evidence>
<proteinExistence type="predicted"/>
<sequence length="108" mass="12936">MQYLNIYLSLYLCNNMEEKNKKLAKKNTQLKSELRSKAIENNKTIEKNIKGNYYNDLTKDKMCLFLDESIQVLEELLNKTKIYKENINKTEEVGKRRKPMKEKNINKK</sequence>
<comment type="caution">
    <text evidence="1">The sequence shown here is derived from an EMBL/GenBank/DDBJ whole genome shotgun (WGS) entry which is preliminary data.</text>
</comment>
<protein>
    <submittedName>
        <fullName evidence="1">Uncharacterized protein</fullName>
    </submittedName>
</protein>
<dbReference type="HOGENOM" id="CLU_2198713_0_0_1"/>